<comment type="caution">
    <text evidence="8">The sequence shown here is derived from an EMBL/GenBank/DDBJ whole genome shotgun (WGS) entry which is preliminary data.</text>
</comment>
<evidence type="ECO:0000313" key="9">
    <source>
        <dbReference type="Proteomes" id="UP000034050"/>
    </source>
</evidence>
<evidence type="ECO:0000256" key="4">
    <source>
        <dbReference type="ARBA" id="ARBA00022989"/>
    </source>
</evidence>
<dbReference type="Proteomes" id="UP000034050">
    <property type="component" value="Unassembled WGS sequence"/>
</dbReference>
<feature type="transmembrane region" description="Helical" evidence="6">
    <location>
        <begin position="287"/>
        <end position="309"/>
    </location>
</feature>
<protein>
    <recommendedName>
        <fullName evidence="7">RDD domain-containing protein</fullName>
    </recommendedName>
</protein>
<evidence type="ECO:0000256" key="3">
    <source>
        <dbReference type="ARBA" id="ARBA00022692"/>
    </source>
</evidence>
<gene>
    <name evidence="8" type="ORF">UV61_C0002G0058</name>
</gene>
<keyword evidence="3 6" id="KW-0812">Transmembrane</keyword>
<comment type="subcellular location">
    <subcellularLocation>
        <location evidence="1">Cell membrane</location>
        <topology evidence="1">Multi-pass membrane protein</topology>
    </subcellularLocation>
</comment>
<evidence type="ECO:0000256" key="1">
    <source>
        <dbReference type="ARBA" id="ARBA00004651"/>
    </source>
</evidence>
<feature type="transmembrane region" description="Helical" evidence="6">
    <location>
        <begin position="6"/>
        <end position="29"/>
    </location>
</feature>
<evidence type="ECO:0000256" key="2">
    <source>
        <dbReference type="ARBA" id="ARBA00022475"/>
    </source>
</evidence>
<keyword evidence="4 6" id="KW-1133">Transmembrane helix</keyword>
<feature type="transmembrane region" description="Helical" evidence="6">
    <location>
        <begin position="74"/>
        <end position="96"/>
    </location>
</feature>
<accession>A0A0G1CPE3</accession>
<proteinExistence type="predicted"/>
<evidence type="ECO:0000256" key="5">
    <source>
        <dbReference type="ARBA" id="ARBA00023136"/>
    </source>
</evidence>
<dbReference type="PANTHER" id="PTHR36115:SF4">
    <property type="entry name" value="MEMBRANE PROTEIN"/>
    <property type="match status" value="1"/>
</dbReference>
<keyword evidence="5 6" id="KW-0472">Membrane</keyword>
<reference evidence="8 9" key="1">
    <citation type="journal article" date="2015" name="Nature">
        <title>rRNA introns, odd ribosomes, and small enigmatic genomes across a large radiation of phyla.</title>
        <authorList>
            <person name="Brown C.T."/>
            <person name="Hug L.A."/>
            <person name="Thomas B.C."/>
            <person name="Sharon I."/>
            <person name="Castelle C.J."/>
            <person name="Singh A."/>
            <person name="Wilkins M.J."/>
            <person name="Williams K.H."/>
            <person name="Banfield J.F."/>
        </authorList>
    </citation>
    <scope>NUCLEOTIDE SEQUENCE [LARGE SCALE GENOMIC DNA]</scope>
</reference>
<feature type="transmembrane region" description="Helical" evidence="6">
    <location>
        <begin position="117"/>
        <end position="139"/>
    </location>
</feature>
<feature type="domain" description="RDD" evidence="7">
    <location>
        <begin position="43"/>
        <end position="153"/>
    </location>
</feature>
<organism evidence="8 9">
    <name type="scientific">Candidatus Gottesmanbacteria bacterium GW2011_GWB1_43_11</name>
    <dbReference type="NCBI Taxonomy" id="1618446"/>
    <lineage>
        <taxon>Bacteria</taxon>
        <taxon>Candidatus Gottesmaniibacteriota</taxon>
    </lineage>
</organism>
<evidence type="ECO:0000313" key="8">
    <source>
        <dbReference type="EMBL" id="KKS87337.1"/>
    </source>
</evidence>
<dbReference type="InterPro" id="IPR010432">
    <property type="entry name" value="RDD"/>
</dbReference>
<dbReference type="STRING" id="1618446.UV61_C0002G0058"/>
<dbReference type="GO" id="GO:0005886">
    <property type="term" value="C:plasma membrane"/>
    <property type="evidence" value="ECO:0007669"/>
    <property type="project" value="UniProtKB-SubCell"/>
</dbReference>
<feature type="transmembrane region" description="Helical" evidence="6">
    <location>
        <begin position="49"/>
        <end position="68"/>
    </location>
</feature>
<name>A0A0G1CPE3_9BACT</name>
<dbReference type="PANTHER" id="PTHR36115">
    <property type="entry name" value="PROLINE-RICH ANTIGEN HOMOLOG-RELATED"/>
    <property type="match status" value="1"/>
</dbReference>
<keyword evidence="2" id="KW-1003">Cell membrane</keyword>
<dbReference type="InterPro" id="IPR051791">
    <property type="entry name" value="Pra-immunoreactive"/>
</dbReference>
<evidence type="ECO:0000259" key="7">
    <source>
        <dbReference type="Pfam" id="PF06271"/>
    </source>
</evidence>
<evidence type="ECO:0000256" key="6">
    <source>
        <dbReference type="SAM" id="Phobius"/>
    </source>
</evidence>
<sequence>MQILEFSIVWQVLSGLLTTVVGVGLLIFIRKRNQDKIKKSEPAGIWVRAICLGTDLAIIDILTSLLAFRGSLTSAGYIIILISLAYFFFFWLFFGATPAMMLVRIKIISQDEKPLKVWQILVRFCMFAFLMIGWVTILFDKKDKRALHDFVAKTKVEYVEKFEKNSIPKIQLGMFGLVGFFLMTLIIHGFGEKLTKYVESNQVTFVDLNQDTLIDGLAIDADEDGKADVFKYDLNNDRVVEFTTMDADSDGVAESIDLNNDGRIDGFDFDRDNKVDILVIKGQFFIWLWRIWFGLLFSGLVGMLVFSILQENKLIPSKKITAVKNKQ</sequence>
<dbReference type="AlphaFoldDB" id="A0A0G1CPE3"/>
<dbReference type="EMBL" id="LCFD01000002">
    <property type="protein sequence ID" value="KKS87337.1"/>
    <property type="molecule type" value="Genomic_DNA"/>
</dbReference>
<feature type="transmembrane region" description="Helical" evidence="6">
    <location>
        <begin position="170"/>
        <end position="190"/>
    </location>
</feature>
<dbReference type="Pfam" id="PF06271">
    <property type="entry name" value="RDD"/>
    <property type="match status" value="1"/>
</dbReference>